<evidence type="ECO:0000256" key="2">
    <source>
        <dbReference type="ARBA" id="ARBA00022448"/>
    </source>
</evidence>
<accession>A0A2I1FXB3</accession>
<dbReference type="VEuPathDB" id="FungiDB:RhiirA1_496832"/>
<keyword evidence="5" id="KW-1185">Reference proteome</keyword>
<organism evidence="4 5">
    <name type="scientific">Rhizophagus irregularis</name>
    <dbReference type="NCBI Taxonomy" id="588596"/>
    <lineage>
        <taxon>Eukaryota</taxon>
        <taxon>Fungi</taxon>
        <taxon>Fungi incertae sedis</taxon>
        <taxon>Mucoromycota</taxon>
        <taxon>Glomeromycotina</taxon>
        <taxon>Glomeromycetes</taxon>
        <taxon>Glomerales</taxon>
        <taxon>Glomeraceae</taxon>
        <taxon>Rhizophagus</taxon>
    </lineage>
</organism>
<dbReference type="AlphaFoldDB" id="A0A2I1FXB3"/>
<dbReference type="GO" id="GO:0006887">
    <property type="term" value="P:exocytosis"/>
    <property type="evidence" value="ECO:0007669"/>
    <property type="project" value="UniProtKB-KW"/>
</dbReference>
<dbReference type="PANTHER" id="PTHR21292">
    <property type="entry name" value="EXOCYST COMPLEX COMPONENT SEC6-RELATED"/>
    <property type="match status" value="1"/>
</dbReference>
<evidence type="ECO:0000256" key="1">
    <source>
        <dbReference type="ARBA" id="ARBA00009447"/>
    </source>
</evidence>
<dbReference type="InterPro" id="IPR042532">
    <property type="entry name" value="EXOC3/Sec6_C"/>
</dbReference>
<gene>
    <name evidence="4" type="ORF">RhiirA4_452138</name>
</gene>
<sequence length="781" mass="91090">MESLNENSKNGKKVKIKKVFKETYALLKVGGGNKKKEKNVTKPNLKAYLEVGLEKLSGTSTKHNKQKITIKENMQQINNSCLEEQQPTINLLPKFNKVPQINHNNVGTNETLEQVQEMHQFINRLQGILEQDIEGSFSPTNTNNLLFVHNYLLQLELSRDNTMQEACTASQDIINILRSYFIRLDKFSNYFTNYLWNLSKILMPLAKNGQASTVISSIAKIIEIEEAADERAINQNQLDSKKSFRVIKSYRINFFYQLDNSIINLFNEKFKNHGNSLLQLLDNLDFVFDDLILVKDEIDPVFPSNYNILTFYVLAYHRNVYKCIESILQNDPDTETILRLIGWVRHYYTFMEKNLYFYEDLMEPNLLNGKEQSLIDDYLDLVRSKFLEWKTNLIESDIKEFTQRQNSPEFDSDNFAKLPGAPILISMVRQQIDVAMKSASYKLVTDVVNECCIMMSEIQQTWINLLESELQRYLNNQEECADEIIIYIVALANDQLGYTDFIGGLLNQFTSSLPEEHIKNINNLFNNLTNGFFNVATNSINTILDIIFNDLKSPFKELHTAKWYKVDTMEVIVLTLKDYTDECNLHLKSYNFYKLMINMLKRFVIAYLESMRNKAVTFRMPHCIDKMRKDIHSISQFFGQYIGAQELTSRLDAINKLHDFLGTSKESVHLGYYSIRKSYGDVPRKYLKYILSKRNDFDPITMMKINKILKDKAAEAGEYNGEKTVFSEIVIKDLEKQKPELMKDVQEAFHNMQNIRSRSLRKGKKKNYLSTINNIFHNRNK</sequence>
<evidence type="ECO:0000313" key="5">
    <source>
        <dbReference type="Proteomes" id="UP000234323"/>
    </source>
</evidence>
<dbReference type="GO" id="GO:0000149">
    <property type="term" value="F:SNARE binding"/>
    <property type="evidence" value="ECO:0007669"/>
    <property type="project" value="TreeGrafter"/>
</dbReference>
<evidence type="ECO:0000256" key="3">
    <source>
        <dbReference type="ARBA" id="ARBA00022483"/>
    </source>
</evidence>
<dbReference type="PANTHER" id="PTHR21292:SF1">
    <property type="entry name" value="EXOCYST COMPLEX COMPONENT 3"/>
    <property type="match status" value="1"/>
</dbReference>
<dbReference type="InterPro" id="IPR010326">
    <property type="entry name" value="EXOC3/Sec6"/>
</dbReference>
<reference evidence="4 5" key="1">
    <citation type="submission" date="2015-10" db="EMBL/GenBank/DDBJ databases">
        <title>Genome analyses suggest a sexual origin of heterokaryosis in a supposedly ancient asexual fungus.</title>
        <authorList>
            <person name="Ropars J."/>
            <person name="Sedzielewska K."/>
            <person name="Noel J."/>
            <person name="Charron P."/>
            <person name="Farinelli L."/>
            <person name="Marton T."/>
            <person name="Kruger M."/>
            <person name="Pelin A."/>
            <person name="Brachmann A."/>
            <person name="Corradi N."/>
        </authorList>
    </citation>
    <scope>NUCLEOTIDE SEQUENCE [LARGE SCALE GENOMIC DNA]</scope>
    <source>
        <strain evidence="4 5">A4</strain>
    </source>
</reference>
<dbReference type="EMBL" id="LLXI01000048">
    <property type="protein sequence ID" value="PKY39019.1"/>
    <property type="molecule type" value="Genomic_DNA"/>
</dbReference>
<proteinExistence type="inferred from homology"/>
<dbReference type="VEuPathDB" id="FungiDB:RhiirFUN_017359"/>
<dbReference type="Gene3D" id="1.10.357.50">
    <property type="match status" value="1"/>
</dbReference>
<dbReference type="GO" id="GO:0000145">
    <property type="term" value="C:exocyst"/>
    <property type="evidence" value="ECO:0007669"/>
    <property type="project" value="InterPro"/>
</dbReference>
<evidence type="ECO:0000313" key="4">
    <source>
        <dbReference type="EMBL" id="PKY39019.1"/>
    </source>
</evidence>
<dbReference type="Pfam" id="PF06046">
    <property type="entry name" value="Sec6"/>
    <property type="match status" value="1"/>
</dbReference>
<name>A0A2I1FXB3_9GLOM</name>
<dbReference type="VEuPathDB" id="FungiDB:FUN_013708"/>
<comment type="caution">
    <text evidence="4">The sequence shown here is derived from an EMBL/GenBank/DDBJ whole genome shotgun (WGS) entry which is preliminary data.</text>
</comment>
<keyword evidence="2" id="KW-0813">Transport</keyword>
<comment type="similarity">
    <text evidence="1">Belongs to the SEC6 family.</text>
</comment>
<keyword evidence="3" id="KW-0268">Exocytosis</keyword>
<dbReference type="GO" id="GO:0051601">
    <property type="term" value="P:exocyst localization"/>
    <property type="evidence" value="ECO:0007669"/>
    <property type="project" value="TreeGrafter"/>
</dbReference>
<dbReference type="OrthoDB" id="190098at2759"/>
<protein>
    <submittedName>
        <fullName evidence="4">Exocyst complex component Sec6</fullName>
    </submittedName>
</protein>
<dbReference type="Proteomes" id="UP000234323">
    <property type="component" value="Unassembled WGS sequence"/>
</dbReference>
<dbReference type="Gene3D" id="1.10.357.70">
    <property type="entry name" value="Exocyst complex component Sec6, C-terminal domain"/>
    <property type="match status" value="1"/>
</dbReference>